<dbReference type="InterPro" id="IPR050468">
    <property type="entry name" value="Cuticle_Struct_Prot"/>
</dbReference>
<dbReference type="PANTHER" id="PTHR10380">
    <property type="entry name" value="CUTICLE PROTEIN"/>
    <property type="match status" value="1"/>
</dbReference>
<feature type="chain" id="PRO_5042004954" description="Cuticle protein 6" evidence="3">
    <location>
        <begin position="17"/>
        <end position="382"/>
    </location>
</feature>
<feature type="signal peptide" evidence="3">
    <location>
        <begin position="1"/>
        <end position="16"/>
    </location>
</feature>
<accession>A0AAD9RCE3</accession>
<dbReference type="InterPro" id="IPR000618">
    <property type="entry name" value="Insect_cuticle"/>
</dbReference>
<dbReference type="GO" id="GO:0008010">
    <property type="term" value="F:structural constituent of chitin-based larval cuticle"/>
    <property type="evidence" value="ECO:0007669"/>
    <property type="project" value="TreeGrafter"/>
</dbReference>
<dbReference type="PROSITE" id="PS51155">
    <property type="entry name" value="CHIT_BIND_RR_2"/>
    <property type="match status" value="1"/>
</dbReference>
<reference evidence="4" key="1">
    <citation type="submission" date="2021-08" db="EMBL/GenBank/DDBJ databases">
        <authorList>
            <person name="Misof B."/>
            <person name="Oliver O."/>
            <person name="Podsiadlowski L."/>
            <person name="Donath A."/>
            <person name="Peters R."/>
            <person name="Mayer C."/>
            <person name="Rust J."/>
            <person name="Gunkel S."/>
            <person name="Lesny P."/>
            <person name="Martin S."/>
            <person name="Oeyen J.P."/>
            <person name="Petersen M."/>
            <person name="Panagiotis P."/>
            <person name="Wilbrandt J."/>
            <person name="Tanja T."/>
        </authorList>
    </citation>
    <scope>NUCLEOTIDE SEQUENCE</scope>
    <source>
        <strain evidence="4">GBR_01_08_01A</strain>
        <tissue evidence="4">Thorax + abdomen</tissue>
    </source>
</reference>
<name>A0AAD9RCE3_9HYME</name>
<evidence type="ECO:0000256" key="2">
    <source>
        <dbReference type="SAM" id="MobiDB-lite"/>
    </source>
</evidence>
<evidence type="ECO:0000313" key="4">
    <source>
        <dbReference type="EMBL" id="KAK2577059.1"/>
    </source>
</evidence>
<keyword evidence="1" id="KW-0193">Cuticle</keyword>
<feature type="region of interest" description="Disordered" evidence="2">
    <location>
        <begin position="363"/>
        <end position="382"/>
    </location>
</feature>
<evidence type="ECO:0008006" key="6">
    <source>
        <dbReference type="Google" id="ProtNLM"/>
    </source>
</evidence>
<dbReference type="Pfam" id="PF00379">
    <property type="entry name" value="Chitin_bind_4"/>
    <property type="match status" value="1"/>
</dbReference>
<dbReference type="AlphaFoldDB" id="A0AAD9RCE3"/>
<comment type="caution">
    <text evidence="4">The sequence shown here is derived from an EMBL/GenBank/DDBJ whole genome shotgun (WGS) entry which is preliminary data.</text>
</comment>
<dbReference type="Proteomes" id="UP001258017">
    <property type="component" value="Unassembled WGS sequence"/>
</dbReference>
<protein>
    <recommendedName>
        <fullName evidence="6">Cuticle protein 6</fullName>
    </recommendedName>
</protein>
<proteinExistence type="predicted"/>
<dbReference type="GO" id="GO:0062129">
    <property type="term" value="C:chitin-based extracellular matrix"/>
    <property type="evidence" value="ECO:0007669"/>
    <property type="project" value="TreeGrafter"/>
</dbReference>
<feature type="compositionally biased region" description="Basic and acidic residues" evidence="2">
    <location>
        <begin position="120"/>
        <end position="165"/>
    </location>
</feature>
<evidence type="ECO:0000256" key="1">
    <source>
        <dbReference type="PROSITE-ProRule" id="PRU00497"/>
    </source>
</evidence>
<dbReference type="EMBL" id="JAIFRP010004366">
    <property type="protein sequence ID" value="KAK2577059.1"/>
    <property type="molecule type" value="Genomic_DNA"/>
</dbReference>
<gene>
    <name evidence="4" type="ORF">KPH14_005874</name>
</gene>
<keyword evidence="5" id="KW-1185">Reference proteome</keyword>
<organism evidence="4 5">
    <name type="scientific">Odynerus spinipes</name>
    <dbReference type="NCBI Taxonomy" id="1348599"/>
    <lineage>
        <taxon>Eukaryota</taxon>
        <taxon>Metazoa</taxon>
        <taxon>Ecdysozoa</taxon>
        <taxon>Arthropoda</taxon>
        <taxon>Hexapoda</taxon>
        <taxon>Insecta</taxon>
        <taxon>Pterygota</taxon>
        <taxon>Neoptera</taxon>
        <taxon>Endopterygota</taxon>
        <taxon>Hymenoptera</taxon>
        <taxon>Apocrita</taxon>
        <taxon>Aculeata</taxon>
        <taxon>Vespoidea</taxon>
        <taxon>Vespidae</taxon>
        <taxon>Eumeninae</taxon>
        <taxon>Odynerus</taxon>
    </lineage>
</organism>
<reference evidence="4" key="2">
    <citation type="journal article" date="2023" name="Commun. Biol.">
        <title>Intrasexual cuticular hydrocarbon dimorphism in a wasp sheds light on hydrocarbon biosynthesis genes in Hymenoptera.</title>
        <authorList>
            <person name="Moris V.C."/>
            <person name="Podsiadlowski L."/>
            <person name="Martin S."/>
            <person name="Oeyen J.P."/>
            <person name="Donath A."/>
            <person name="Petersen M."/>
            <person name="Wilbrandt J."/>
            <person name="Misof B."/>
            <person name="Liedtke D."/>
            <person name="Thamm M."/>
            <person name="Scheiner R."/>
            <person name="Schmitt T."/>
            <person name="Niehuis O."/>
        </authorList>
    </citation>
    <scope>NUCLEOTIDE SEQUENCE</scope>
    <source>
        <strain evidence="4">GBR_01_08_01A</strain>
    </source>
</reference>
<keyword evidence="3" id="KW-0732">Signal</keyword>
<dbReference type="PANTHER" id="PTHR10380:SF196">
    <property type="entry name" value="CUTICULAR PROTEIN 72EA"/>
    <property type="match status" value="1"/>
</dbReference>
<sequence length="382" mass="41025">MQSLIPFLAILSAVSCSQLTLVPYAYLADPLPVYHQSQDTRTGEHAYSYAGGPSAKEEVKGPDGVTRGSYSYVDAHGILQSVFYVADEGGFRVAATNLPTDSDLPSEPAEIFLAKRAVVEEQAKSDSGSRRKRSVSGEESAKKVEEPKDDKKPTVEAPKQEEDTGRPYGALASFLLPGSIPTATSHQSHIQIHQNVRTEPAEPVANAVTVEAAPVVSLPGIPIATSHQSRVQIHNTPAKLETVDVFATPVAAGVPAVPVIPSDYHQNRILIHRNLGLEGEQRKDAVKIETPTLLGVHALVSEPVAILEHRPSFFTAVSSQSTAQIHTSDRLAIPTFSTNFYQFPAFLHSVPLATSSQYRSQVHSGQRIESADGGSLETGRAD</sequence>
<evidence type="ECO:0000256" key="3">
    <source>
        <dbReference type="SAM" id="SignalP"/>
    </source>
</evidence>
<feature type="region of interest" description="Disordered" evidence="2">
    <location>
        <begin position="120"/>
        <end position="166"/>
    </location>
</feature>
<evidence type="ECO:0000313" key="5">
    <source>
        <dbReference type="Proteomes" id="UP001258017"/>
    </source>
</evidence>